<evidence type="ECO:0000256" key="4">
    <source>
        <dbReference type="ARBA" id="ARBA00023163"/>
    </source>
</evidence>
<dbReference type="GO" id="GO:0003677">
    <property type="term" value="F:DNA binding"/>
    <property type="evidence" value="ECO:0007669"/>
    <property type="project" value="UniProtKB-KW"/>
</dbReference>
<dbReference type="AlphaFoldDB" id="A0A077M2F2"/>
<evidence type="ECO:0000256" key="1">
    <source>
        <dbReference type="ARBA" id="ARBA00010466"/>
    </source>
</evidence>
<dbReference type="Pfam" id="PF04198">
    <property type="entry name" value="Sugar-bind"/>
    <property type="match status" value="1"/>
</dbReference>
<name>A0A077M2F2_9MICO</name>
<dbReference type="Gene3D" id="3.40.50.1360">
    <property type="match status" value="1"/>
</dbReference>
<dbReference type="InterPro" id="IPR051054">
    <property type="entry name" value="SorC_transcr_regulators"/>
</dbReference>
<feature type="domain" description="Sugar-binding" evidence="5">
    <location>
        <begin position="68"/>
        <end position="312"/>
    </location>
</feature>
<dbReference type="STRING" id="1194083.BN12_70022"/>
<keyword evidence="7" id="KW-1185">Reference proteome</keyword>
<dbReference type="OrthoDB" id="186585at2"/>
<keyword evidence="3" id="KW-0238">DNA-binding</keyword>
<organism evidence="6 7">
    <name type="scientific">Nostocoides japonicum T1-X7</name>
    <dbReference type="NCBI Taxonomy" id="1194083"/>
    <lineage>
        <taxon>Bacteria</taxon>
        <taxon>Bacillati</taxon>
        <taxon>Actinomycetota</taxon>
        <taxon>Actinomycetes</taxon>
        <taxon>Micrococcales</taxon>
        <taxon>Intrasporangiaceae</taxon>
        <taxon>Nostocoides</taxon>
    </lineage>
</organism>
<reference evidence="6 7" key="1">
    <citation type="journal article" date="2013" name="ISME J.">
        <title>A metabolic model for members of the genus Tetrasphaera involved in enhanced biological phosphorus removal.</title>
        <authorList>
            <person name="Kristiansen R."/>
            <person name="Nguyen H.T.T."/>
            <person name="Saunders A.M."/>
            <person name="Nielsen J.L."/>
            <person name="Wimmer R."/>
            <person name="Le V.Q."/>
            <person name="McIlroy S.J."/>
            <person name="Petrovski S."/>
            <person name="Seviour R.J."/>
            <person name="Calteau A."/>
            <person name="Nielsen K.L."/>
            <person name="Nielsen P.H."/>
        </authorList>
    </citation>
    <scope>NUCLEOTIDE SEQUENCE [LARGE SCALE GENOMIC DNA]</scope>
    <source>
        <strain evidence="6 7">T1-X7</strain>
    </source>
</reference>
<protein>
    <submittedName>
        <fullName evidence="6">Putative transcriptional regulator</fullName>
    </submittedName>
</protein>
<dbReference type="InterPro" id="IPR037171">
    <property type="entry name" value="NagB/RpiA_transferase-like"/>
</dbReference>
<dbReference type="Gene3D" id="1.10.10.10">
    <property type="entry name" value="Winged helix-like DNA-binding domain superfamily/Winged helix DNA-binding domain"/>
    <property type="match status" value="1"/>
</dbReference>
<dbReference type="InterPro" id="IPR007324">
    <property type="entry name" value="Sugar-bd_dom_put"/>
</dbReference>
<comment type="caution">
    <text evidence="6">The sequence shown here is derived from an EMBL/GenBank/DDBJ whole genome shotgun (WGS) entry which is preliminary data.</text>
</comment>
<dbReference type="SUPFAM" id="SSF100950">
    <property type="entry name" value="NagB/RpiA/CoA transferase-like"/>
    <property type="match status" value="1"/>
</dbReference>
<keyword evidence="4" id="KW-0804">Transcription</keyword>
<evidence type="ECO:0000259" key="5">
    <source>
        <dbReference type="Pfam" id="PF04198"/>
    </source>
</evidence>
<evidence type="ECO:0000256" key="2">
    <source>
        <dbReference type="ARBA" id="ARBA00023015"/>
    </source>
</evidence>
<dbReference type="InterPro" id="IPR036388">
    <property type="entry name" value="WH-like_DNA-bd_sf"/>
</dbReference>
<dbReference type="PANTHER" id="PTHR34294:SF1">
    <property type="entry name" value="TRANSCRIPTIONAL REGULATOR LSRR"/>
    <property type="match status" value="1"/>
</dbReference>
<comment type="similarity">
    <text evidence="1">Belongs to the SorC transcriptional regulatory family.</text>
</comment>
<dbReference type="Proteomes" id="UP000035721">
    <property type="component" value="Unassembled WGS sequence"/>
</dbReference>
<keyword evidence="2" id="KW-0805">Transcription regulation</keyword>
<evidence type="ECO:0000313" key="7">
    <source>
        <dbReference type="Proteomes" id="UP000035721"/>
    </source>
</evidence>
<gene>
    <name evidence="6" type="ORF">BN12_70022</name>
</gene>
<accession>A0A077M2F2</accession>
<dbReference type="PANTHER" id="PTHR34294">
    <property type="entry name" value="TRANSCRIPTIONAL REGULATOR-RELATED"/>
    <property type="match status" value="1"/>
</dbReference>
<dbReference type="EMBL" id="CAJB01000403">
    <property type="protein sequence ID" value="CCH80006.1"/>
    <property type="molecule type" value="Genomic_DNA"/>
</dbReference>
<evidence type="ECO:0000313" key="6">
    <source>
        <dbReference type="EMBL" id="CCH80006.1"/>
    </source>
</evidence>
<evidence type="ECO:0000256" key="3">
    <source>
        <dbReference type="ARBA" id="ARBA00023125"/>
    </source>
</evidence>
<sequence length="334" mass="34847">MAAIRGPSEAVLVDAVARRHYLLGQSKVDIAHALGISRFKVARLLELAMSSGVVRIEIVGPSGIEPILSEELRQRMGLEYAVVVAAEGSGRQVREELGAAGAGLVAEIVGPDDVLGLPWSRSVNDVVDRITDLPPVPVVQLSGALVLPDENSSSPDVVRRAARITGGPGHVFYAPLVLDDAASAAALRRDPAVRDAMRHVSTVTVAVIGVGAWRCGASTIHDLASEQVRRAVADAGAVGEVAGVVFDRMGREIDGPLAQRVVSVTAEQLRRIPHVVAVAHGPAKAGAIAAAVRGHLVTSLVTTADTARVLLEEFADGVDGEVAVPERDARTVDH</sequence>
<dbReference type="RefSeq" id="WP_048549797.1">
    <property type="nucleotide sequence ID" value="NZ_HF570958.1"/>
</dbReference>
<proteinExistence type="inferred from homology"/>
<dbReference type="GO" id="GO:0030246">
    <property type="term" value="F:carbohydrate binding"/>
    <property type="evidence" value="ECO:0007669"/>
    <property type="project" value="InterPro"/>
</dbReference>